<reference evidence="2" key="1">
    <citation type="submission" date="2021-05" db="EMBL/GenBank/DDBJ databases">
        <authorList>
            <person name="Alioto T."/>
            <person name="Alioto T."/>
            <person name="Gomez Garrido J."/>
        </authorList>
    </citation>
    <scope>NUCLEOTIDE SEQUENCE</scope>
</reference>
<feature type="compositionally biased region" description="Polar residues" evidence="1">
    <location>
        <begin position="1"/>
        <end position="17"/>
    </location>
</feature>
<dbReference type="AlphaFoldDB" id="A0A8D8GE06"/>
<evidence type="ECO:0000313" key="2">
    <source>
        <dbReference type="EMBL" id="CAG6506472.1"/>
    </source>
</evidence>
<protein>
    <submittedName>
        <fullName evidence="2">(northern house mosquito) hypothetical protein</fullName>
    </submittedName>
</protein>
<feature type="region of interest" description="Disordered" evidence="1">
    <location>
        <begin position="1"/>
        <end position="20"/>
    </location>
</feature>
<proteinExistence type="predicted"/>
<dbReference type="EMBL" id="HBUE01258606">
    <property type="protein sequence ID" value="CAG6557788.1"/>
    <property type="molecule type" value="Transcribed_RNA"/>
</dbReference>
<accession>A0A8D8GE06</accession>
<name>A0A8D8GE06_CULPI</name>
<evidence type="ECO:0000256" key="1">
    <source>
        <dbReference type="SAM" id="MobiDB-lite"/>
    </source>
</evidence>
<sequence length="101" mass="11216">MSNSIPNFPGSSPQNQNNRKDFFTPLLFTLFSSQGLLNSGNKLPHDDRDEISLNTLQHYFLSDELLLLRLATGATTTINTFEHFEGVVVVVAAKSIVHGRI</sequence>
<dbReference type="EMBL" id="HBUE01153564">
    <property type="protein sequence ID" value="CAG6506472.1"/>
    <property type="molecule type" value="Transcribed_RNA"/>
</dbReference>
<organism evidence="2">
    <name type="scientific">Culex pipiens</name>
    <name type="common">House mosquito</name>
    <dbReference type="NCBI Taxonomy" id="7175"/>
    <lineage>
        <taxon>Eukaryota</taxon>
        <taxon>Metazoa</taxon>
        <taxon>Ecdysozoa</taxon>
        <taxon>Arthropoda</taxon>
        <taxon>Hexapoda</taxon>
        <taxon>Insecta</taxon>
        <taxon>Pterygota</taxon>
        <taxon>Neoptera</taxon>
        <taxon>Endopterygota</taxon>
        <taxon>Diptera</taxon>
        <taxon>Nematocera</taxon>
        <taxon>Culicoidea</taxon>
        <taxon>Culicidae</taxon>
        <taxon>Culicinae</taxon>
        <taxon>Culicini</taxon>
        <taxon>Culex</taxon>
        <taxon>Culex</taxon>
    </lineage>
</organism>